<keyword evidence="2" id="KW-1185">Reference proteome</keyword>
<sequence length="160" mass="16856">MDPIAVTLAASAATTLVQAMITDGWEAVRDRFAGLFGRAATGVVAELERSRLDALAGPELAEEVVGEWKPKLRRLLTDNPEAVQELRALLEELAPRAEESGVANTITGDVSGIAVQARTIHGGVAATAYRGDHLDQRVARAGRDVIGGQHDDPRGPGQDG</sequence>
<organism evidence="1 2">
    <name type="scientific">Nocardiopsis ansamitocini</name>
    <dbReference type="NCBI Taxonomy" id="1670832"/>
    <lineage>
        <taxon>Bacteria</taxon>
        <taxon>Bacillati</taxon>
        <taxon>Actinomycetota</taxon>
        <taxon>Actinomycetes</taxon>
        <taxon>Streptosporangiales</taxon>
        <taxon>Nocardiopsidaceae</taxon>
        <taxon>Nocardiopsis</taxon>
    </lineage>
</organism>
<comment type="caution">
    <text evidence="1">The sequence shown here is derived from an EMBL/GenBank/DDBJ whole genome shotgun (WGS) entry which is preliminary data.</text>
</comment>
<reference evidence="1" key="1">
    <citation type="submission" date="2023-02" db="EMBL/GenBank/DDBJ databases">
        <title>Nocardiopsis ansamitocini NBRC 112285.</title>
        <authorList>
            <person name="Ichikawa N."/>
            <person name="Sato H."/>
            <person name="Tonouchi N."/>
        </authorList>
    </citation>
    <scope>NUCLEOTIDE SEQUENCE</scope>
    <source>
        <strain evidence="1">NBRC 112285</strain>
    </source>
</reference>
<protein>
    <submittedName>
        <fullName evidence="1">Uncharacterized protein</fullName>
    </submittedName>
</protein>
<dbReference type="Proteomes" id="UP001165092">
    <property type="component" value="Unassembled WGS sequence"/>
</dbReference>
<name>A0A9W6P8Q8_9ACTN</name>
<gene>
    <name evidence="1" type="ORF">Nans01_35320</name>
</gene>
<dbReference type="EMBL" id="BSQG01000006">
    <property type="protein sequence ID" value="GLU49181.1"/>
    <property type="molecule type" value="Genomic_DNA"/>
</dbReference>
<evidence type="ECO:0000313" key="1">
    <source>
        <dbReference type="EMBL" id="GLU49181.1"/>
    </source>
</evidence>
<dbReference type="RefSeq" id="WP_285760658.1">
    <property type="nucleotide sequence ID" value="NZ_BSQG01000006.1"/>
</dbReference>
<dbReference type="AlphaFoldDB" id="A0A9W6P8Q8"/>
<accession>A0A9W6P8Q8</accession>
<evidence type="ECO:0000313" key="2">
    <source>
        <dbReference type="Proteomes" id="UP001165092"/>
    </source>
</evidence>
<proteinExistence type="predicted"/>